<sequence length="73" mass="7972">MLTIIIHEGVHLVTAVIMKVPILSFTWFDPRYLAPVFVSGSTEYGLGVKVVSYAGGLVTGVLLLAILALKREW</sequence>
<feature type="transmembrane region" description="Helical" evidence="1">
    <location>
        <begin position="50"/>
        <end position="69"/>
    </location>
</feature>
<feature type="transmembrane region" description="Helical" evidence="1">
    <location>
        <begin position="12"/>
        <end position="30"/>
    </location>
</feature>
<reference evidence="2" key="1">
    <citation type="journal article" date="2014" name="Front. Microbiol.">
        <title>High frequency of phylogenetically diverse reductive dehalogenase-homologous genes in deep subseafloor sedimentary metagenomes.</title>
        <authorList>
            <person name="Kawai M."/>
            <person name="Futagami T."/>
            <person name="Toyoda A."/>
            <person name="Takaki Y."/>
            <person name="Nishi S."/>
            <person name="Hori S."/>
            <person name="Arai W."/>
            <person name="Tsubouchi T."/>
            <person name="Morono Y."/>
            <person name="Uchiyama I."/>
            <person name="Ito T."/>
            <person name="Fujiyama A."/>
            <person name="Inagaki F."/>
            <person name="Takami H."/>
        </authorList>
    </citation>
    <scope>NUCLEOTIDE SEQUENCE</scope>
    <source>
        <strain evidence="2">Expedition CK06-06</strain>
    </source>
</reference>
<evidence type="ECO:0008006" key="3">
    <source>
        <dbReference type="Google" id="ProtNLM"/>
    </source>
</evidence>
<evidence type="ECO:0000256" key="1">
    <source>
        <dbReference type="SAM" id="Phobius"/>
    </source>
</evidence>
<accession>X1IY16</accession>
<comment type="caution">
    <text evidence="2">The sequence shown here is derived from an EMBL/GenBank/DDBJ whole genome shotgun (WGS) entry which is preliminary data.</text>
</comment>
<evidence type="ECO:0000313" key="2">
    <source>
        <dbReference type="EMBL" id="GAH86607.1"/>
    </source>
</evidence>
<protein>
    <recommendedName>
        <fullName evidence="3">Peptidase M50 domain-containing protein</fullName>
    </recommendedName>
</protein>
<keyword evidence="1" id="KW-0812">Transmembrane</keyword>
<dbReference type="AlphaFoldDB" id="X1IY16"/>
<name>X1IY16_9ZZZZ</name>
<keyword evidence="1" id="KW-0472">Membrane</keyword>
<organism evidence="2">
    <name type="scientific">marine sediment metagenome</name>
    <dbReference type="NCBI Taxonomy" id="412755"/>
    <lineage>
        <taxon>unclassified sequences</taxon>
        <taxon>metagenomes</taxon>
        <taxon>ecological metagenomes</taxon>
    </lineage>
</organism>
<gene>
    <name evidence="2" type="ORF">S03H2_67167</name>
</gene>
<dbReference type="EMBL" id="BARU01043929">
    <property type="protein sequence ID" value="GAH86607.1"/>
    <property type="molecule type" value="Genomic_DNA"/>
</dbReference>
<proteinExistence type="predicted"/>
<keyword evidence="1" id="KW-1133">Transmembrane helix</keyword>
<feature type="non-terminal residue" evidence="2">
    <location>
        <position position="73"/>
    </location>
</feature>